<feature type="chain" id="PRO_5002431537" evidence="1">
    <location>
        <begin position="23"/>
        <end position="45"/>
    </location>
</feature>
<organism evidence="2">
    <name type="scientific">Anguilla anguilla</name>
    <name type="common">European freshwater eel</name>
    <name type="synonym">Muraena anguilla</name>
    <dbReference type="NCBI Taxonomy" id="7936"/>
    <lineage>
        <taxon>Eukaryota</taxon>
        <taxon>Metazoa</taxon>
        <taxon>Chordata</taxon>
        <taxon>Craniata</taxon>
        <taxon>Vertebrata</taxon>
        <taxon>Euteleostomi</taxon>
        <taxon>Actinopterygii</taxon>
        <taxon>Neopterygii</taxon>
        <taxon>Teleostei</taxon>
        <taxon>Anguilliformes</taxon>
        <taxon>Anguillidae</taxon>
        <taxon>Anguilla</taxon>
    </lineage>
</organism>
<reference evidence="2" key="1">
    <citation type="submission" date="2014-11" db="EMBL/GenBank/DDBJ databases">
        <authorList>
            <person name="Amaro Gonzalez C."/>
        </authorList>
    </citation>
    <scope>NUCLEOTIDE SEQUENCE</scope>
</reference>
<dbReference type="AlphaFoldDB" id="A0A0E9QR18"/>
<name>A0A0E9QR18_ANGAN</name>
<feature type="signal peptide" evidence="1">
    <location>
        <begin position="1"/>
        <end position="22"/>
    </location>
</feature>
<protein>
    <submittedName>
        <fullName evidence="2">Uncharacterized protein</fullName>
    </submittedName>
</protein>
<proteinExistence type="predicted"/>
<evidence type="ECO:0000256" key="1">
    <source>
        <dbReference type="SAM" id="SignalP"/>
    </source>
</evidence>
<accession>A0A0E9QR18</accession>
<evidence type="ECO:0000313" key="2">
    <source>
        <dbReference type="EMBL" id="JAH18912.1"/>
    </source>
</evidence>
<dbReference type="EMBL" id="GBXM01089665">
    <property type="protein sequence ID" value="JAH18912.1"/>
    <property type="molecule type" value="Transcribed_RNA"/>
</dbReference>
<reference evidence="2" key="2">
    <citation type="journal article" date="2015" name="Fish Shellfish Immunol.">
        <title>Early steps in the European eel (Anguilla anguilla)-Vibrio vulnificus interaction in the gills: Role of the RtxA13 toxin.</title>
        <authorList>
            <person name="Callol A."/>
            <person name="Pajuelo D."/>
            <person name="Ebbesson L."/>
            <person name="Teles M."/>
            <person name="MacKenzie S."/>
            <person name="Amaro C."/>
        </authorList>
    </citation>
    <scope>NUCLEOTIDE SEQUENCE</scope>
</reference>
<sequence>MTFNVVLMLSHVSLQLISCSSSLQSYFSWIIHTLGVYCRNINWKE</sequence>
<keyword evidence="1" id="KW-0732">Signal</keyword>